<dbReference type="AlphaFoldDB" id="A0AA86QB88"/>
<keyword evidence="5" id="KW-1185">Reference proteome</keyword>
<dbReference type="Proteomes" id="UP001642409">
    <property type="component" value="Unassembled WGS sequence"/>
</dbReference>
<dbReference type="InterPro" id="IPR018247">
    <property type="entry name" value="EF_Hand_1_Ca_BS"/>
</dbReference>
<protein>
    <submittedName>
        <fullName evidence="3">Calmodulin-like</fullName>
    </submittedName>
</protein>
<feature type="domain" description="EF-hand" evidence="2">
    <location>
        <begin position="8"/>
        <end position="43"/>
    </location>
</feature>
<dbReference type="CDD" id="cd00051">
    <property type="entry name" value="EFh"/>
    <property type="match status" value="2"/>
</dbReference>
<evidence type="ECO:0000313" key="3">
    <source>
        <dbReference type="EMBL" id="CAI9953811.1"/>
    </source>
</evidence>
<evidence type="ECO:0000259" key="2">
    <source>
        <dbReference type="PROSITE" id="PS50222"/>
    </source>
</evidence>
<dbReference type="Gene3D" id="1.10.238.10">
    <property type="entry name" value="EF-hand"/>
    <property type="match status" value="1"/>
</dbReference>
<proteinExistence type="predicted"/>
<evidence type="ECO:0000256" key="1">
    <source>
        <dbReference type="ARBA" id="ARBA00022837"/>
    </source>
</evidence>
<dbReference type="PROSITE" id="PS00018">
    <property type="entry name" value="EF_HAND_1"/>
    <property type="match status" value="2"/>
</dbReference>
<reference evidence="3" key="1">
    <citation type="submission" date="2023-06" db="EMBL/GenBank/DDBJ databases">
        <authorList>
            <person name="Kurt Z."/>
        </authorList>
    </citation>
    <scope>NUCLEOTIDE SEQUENCE</scope>
</reference>
<dbReference type="EMBL" id="CAXDID020000174">
    <property type="protein sequence ID" value="CAL6048279.1"/>
    <property type="molecule type" value="Genomic_DNA"/>
</dbReference>
<dbReference type="InterPro" id="IPR002048">
    <property type="entry name" value="EF_hand_dom"/>
</dbReference>
<evidence type="ECO:0000313" key="5">
    <source>
        <dbReference type="Proteomes" id="UP001642409"/>
    </source>
</evidence>
<gene>
    <name evidence="3" type="ORF">HINF_LOCUS41456</name>
    <name evidence="4" type="ORF">HINF_LOCUS42615</name>
</gene>
<sequence length="135" mass="15553">MGNQHSSLDFKALQRAFIMYDTNMDGHLQAEEYANALLKIGFTPDFKLCELCFRLIDTDRNTTISCDEFKQFMDRLSKVHKPDIFDMIGCAADANGDGIIDSQEMKTVQKFYSKPNFSFQEMTTQQFAHVLRTTK</sequence>
<dbReference type="EMBL" id="CATOUU010000841">
    <property type="protein sequence ID" value="CAI9953811.1"/>
    <property type="molecule type" value="Genomic_DNA"/>
</dbReference>
<dbReference type="GO" id="GO:0005509">
    <property type="term" value="F:calcium ion binding"/>
    <property type="evidence" value="ECO:0007669"/>
    <property type="project" value="InterPro"/>
</dbReference>
<keyword evidence="1" id="KW-0106">Calcium</keyword>
<reference evidence="4 5" key="2">
    <citation type="submission" date="2024-07" db="EMBL/GenBank/DDBJ databases">
        <authorList>
            <person name="Akdeniz Z."/>
        </authorList>
    </citation>
    <scope>NUCLEOTIDE SEQUENCE [LARGE SCALE GENOMIC DNA]</scope>
</reference>
<name>A0AA86QB88_9EUKA</name>
<dbReference type="Pfam" id="PF13202">
    <property type="entry name" value="EF-hand_5"/>
    <property type="match status" value="1"/>
</dbReference>
<dbReference type="InterPro" id="IPR011992">
    <property type="entry name" value="EF-hand-dom_pair"/>
</dbReference>
<dbReference type="PROSITE" id="PS50222">
    <property type="entry name" value="EF_HAND_2"/>
    <property type="match status" value="2"/>
</dbReference>
<organism evidence="3">
    <name type="scientific">Hexamita inflata</name>
    <dbReference type="NCBI Taxonomy" id="28002"/>
    <lineage>
        <taxon>Eukaryota</taxon>
        <taxon>Metamonada</taxon>
        <taxon>Diplomonadida</taxon>
        <taxon>Hexamitidae</taxon>
        <taxon>Hexamitinae</taxon>
        <taxon>Hexamita</taxon>
    </lineage>
</organism>
<dbReference type="Pfam" id="PF13499">
    <property type="entry name" value="EF-hand_7"/>
    <property type="match status" value="1"/>
</dbReference>
<feature type="domain" description="EF-hand" evidence="2">
    <location>
        <begin position="44"/>
        <end position="79"/>
    </location>
</feature>
<dbReference type="SUPFAM" id="SSF47473">
    <property type="entry name" value="EF-hand"/>
    <property type="match status" value="1"/>
</dbReference>
<comment type="caution">
    <text evidence="3">The sequence shown here is derived from an EMBL/GenBank/DDBJ whole genome shotgun (WGS) entry which is preliminary data.</text>
</comment>
<dbReference type="SMART" id="SM00054">
    <property type="entry name" value="EFh"/>
    <property type="match status" value="3"/>
</dbReference>
<evidence type="ECO:0000313" key="4">
    <source>
        <dbReference type="EMBL" id="CAL6048279.1"/>
    </source>
</evidence>
<accession>A0AA86QB88</accession>